<gene>
    <name evidence="1" type="ORF">KHX14_07805</name>
</gene>
<name>A0A943I6N0_9FIRM</name>
<evidence type="ECO:0000313" key="1">
    <source>
        <dbReference type="EMBL" id="MBS5588700.1"/>
    </source>
</evidence>
<proteinExistence type="predicted"/>
<dbReference type="Proteomes" id="UP000751224">
    <property type="component" value="Unassembled WGS sequence"/>
</dbReference>
<dbReference type="EMBL" id="JAGZCC010000047">
    <property type="protein sequence ID" value="MBS5588700.1"/>
    <property type="molecule type" value="Genomic_DNA"/>
</dbReference>
<reference evidence="1" key="1">
    <citation type="submission" date="2021-02" db="EMBL/GenBank/DDBJ databases">
        <title>Infant gut strain persistence is associated with maternal origin, phylogeny, and functional potential including surface adhesion and iron acquisition.</title>
        <authorList>
            <person name="Lou Y.C."/>
        </authorList>
    </citation>
    <scope>NUCLEOTIDE SEQUENCE</scope>
    <source>
        <strain evidence="1">L3_108_000G1_dasL3_108_000G1_metabat.metabat.11</strain>
    </source>
</reference>
<accession>A0A943I6N0</accession>
<evidence type="ECO:0000313" key="2">
    <source>
        <dbReference type="Proteomes" id="UP000751224"/>
    </source>
</evidence>
<sequence>MANNGVLGGGGYQGRYLEFAWMLVSQDIGSNTSTIYWRVTVVGGSSSYYYHYRDYCDAFGDVLVNSNSRTKRYKGDLANGYKTIQHDGNGNAVFSAHVIAAIYTSGVNEDLSTSWALPTIPRQANITNLPASFNDEENPWFDYSNPGNFNLEAWLEPNPNGPHLAIRTLSGTNGRYTWSLTEDERNQLRRECKGNSCTIRVGLYSNNKQWASYHDRTFVIKNPSPLWNNGEEIITVDNGNLAGNDVIIKGYSKINFTGLTATAVKQATIKEYRLMCGGTVARNSINEFTIDRATSNTFINYVEDSRSNIIAKEYTISNFIDYFEPIILEFYVSRDKGGIGQNVIIEAKGKFWNGNFGTAENVLEIQYFYKSQGALDWIQGSTKIEYVADGDNFTVLAEIAGDLEANGFDIGNNYDIKINVIDKIASVSKEQILPRGVPQMAFGKNGVNFGGFYDEDAGSPLQIGGIPAYRFLKTKIMMVSGTIVVDPNGQAVVGTHSLNGVKQMFKNKYGVDVGNIDPINLSISYTNGDPNASWVSVTGSYVRSDGQLIAALSANVNGQYRIHYQYITYVDVCDNEKWDNNVLNESR</sequence>
<dbReference type="AlphaFoldDB" id="A0A943I6N0"/>
<organism evidence="1 2">
    <name type="scientific">Thomasclavelia spiroformis</name>
    <dbReference type="NCBI Taxonomy" id="29348"/>
    <lineage>
        <taxon>Bacteria</taxon>
        <taxon>Bacillati</taxon>
        <taxon>Bacillota</taxon>
        <taxon>Erysipelotrichia</taxon>
        <taxon>Erysipelotrichales</taxon>
        <taxon>Coprobacillaceae</taxon>
        <taxon>Thomasclavelia</taxon>
    </lineage>
</organism>
<comment type="caution">
    <text evidence="1">The sequence shown here is derived from an EMBL/GenBank/DDBJ whole genome shotgun (WGS) entry which is preliminary data.</text>
</comment>
<dbReference type="RefSeq" id="WP_303887584.1">
    <property type="nucleotide sequence ID" value="NZ_JAGZCC010000047.1"/>
</dbReference>
<protein>
    <submittedName>
        <fullName evidence="1">Uncharacterized protein</fullName>
    </submittedName>
</protein>